<dbReference type="AlphaFoldDB" id="A0A0P7ZC73"/>
<protein>
    <recommendedName>
        <fullName evidence="1">YhcG N-terminal domain-containing protein</fullName>
    </recommendedName>
</protein>
<dbReference type="InterPro" id="IPR041527">
    <property type="entry name" value="YhcG_N"/>
</dbReference>
<organism evidence="2 3">
    <name type="scientific">Candidatus Methanoperedens nitratireducens</name>
    <dbReference type="NCBI Taxonomy" id="1392998"/>
    <lineage>
        <taxon>Archaea</taxon>
        <taxon>Methanobacteriati</taxon>
        <taxon>Methanobacteriota</taxon>
        <taxon>Stenosarchaea group</taxon>
        <taxon>Methanomicrobia</taxon>
        <taxon>Methanosarcinales</taxon>
        <taxon>ANME-2 cluster</taxon>
        <taxon>Candidatus Methanoperedentaceae</taxon>
        <taxon>Candidatus Methanoperedens</taxon>
    </lineage>
</organism>
<name>A0A0P7ZC73_9EURY</name>
<dbReference type="Proteomes" id="UP000050360">
    <property type="component" value="Unassembled WGS sequence"/>
</dbReference>
<dbReference type="InterPro" id="IPR053148">
    <property type="entry name" value="PD-DEXK-like_domain"/>
</dbReference>
<gene>
    <name evidence="2" type="ORF">MPEBLZ_03221</name>
</gene>
<accession>A0A0P7ZC73</accession>
<evidence type="ECO:0000313" key="3">
    <source>
        <dbReference type="Proteomes" id="UP000050360"/>
    </source>
</evidence>
<comment type="caution">
    <text evidence="2">The sequence shown here is derived from an EMBL/GenBank/DDBJ whole genome shotgun (WGS) entry which is preliminary data.</text>
</comment>
<reference evidence="2 3" key="1">
    <citation type="submission" date="2015-09" db="EMBL/GenBank/DDBJ databases">
        <title>A metagenomics-based metabolic model of nitrate-dependent anaerobic oxidation of methane by Methanoperedens-like archaea.</title>
        <authorList>
            <person name="Arshad A."/>
            <person name="Speth D.R."/>
            <person name="De Graaf R.M."/>
            <person name="Op Den Camp H.J."/>
            <person name="Jetten M.S."/>
            <person name="Welte C.U."/>
        </authorList>
    </citation>
    <scope>NUCLEOTIDE SEQUENCE [LARGE SCALE GENOMIC DNA]</scope>
</reference>
<evidence type="ECO:0000259" key="1">
    <source>
        <dbReference type="Pfam" id="PF17761"/>
    </source>
</evidence>
<feature type="domain" description="YhcG N-terminal" evidence="1">
    <location>
        <begin position="21"/>
        <end position="114"/>
    </location>
</feature>
<dbReference type="EMBL" id="LKCM01000253">
    <property type="protein sequence ID" value="KPQ42224.1"/>
    <property type="molecule type" value="Genomic_DNA"/>
</dbReference>
<proteinExistence type="predicted"/>
<sequence>MKKIMNSSVPDFSYLEVLNKLKHRIKTAQVKAALSVNAEMIILYWEIGKTISDKQNNEGWGSKIVDRLSHDLKISFPELKGFSPRNLKYMKKFAETYSDFEFMQQLAAQIPWFRRIGADRGGYWEVVDK</sequence>
<dbReference type="Pfam" id="PF17761">
    <property type="entry name" value="DUF1016_N"/>
    <property type="match status" value="1"/>
</dbReference>
<dbReference type="PANTHER" id="PTHR30547:SF0">
    <property type="entry name" value="BLR8175 PROTEIN"/>
    <property type="match status" value="1"/>
</dbReference>
<dbReference type="PANTHER" id="PTHR30547">
    <property type="entry name" value="UNCHARACTERIZED PROTEIN YHCG-RELATED"/>
    <property type="match status" value="1"/>
</dbReference>
<dbReference type="PATRIC" id="fig|1719120.3.peg.3502"/>
<evidence type="ECO:0000313" key="2">
    <source>
        <dbReference type="EMBL" id="KPQ42224.1"/>
    </source>
</evidence>